<dbReference type="Proteomes" id="UP000486351">
    <property type="component" value="Unassembled WGS sequence"/>
</dbReference>
<accession>A0A6G0S8S9</accession>
<proteinExistence type="predicted"/>
<organism evidence="1 2">
    <name type="scientific">Phytophthora fragariae</name>
    <dbReference type="NCBI Taxonomy" id="53985"/>
    <lineage>
        <taxon>Eukaryota</taxon>
        <taxon>Sar</taxon>
        <taxon>Stramenopiles</taxon>
        <taxon>Oomycota</taxon>
        <taxon>Peronosporomycetes</taxon>
        <taxon>Peronosporales</taxon>
        <taxon>Peronosporaceae</taxon>
        <taxon>Phytophthora</taxon>
    </lineage>
</organism>
<sequence length="90" mass="9912">MKLLELNGATSRELVSEWLKKLSVDDTPFEDEQNLNIGTDDEGGRALVIRLLRAYRVVTGGKGACPPATTLDVRHHIDTGNAAPVMLKRR</sequence>
<comment type="caution">
    <text evidence="1">The sequence shown here is derived from an EMBL/GenBank/DDBJ whole genome shotgun (WGS) entry which is preliminary data.</text>
</comment>
<evidence type="ECO:0000313" key="2">
    <source>
        <dbReference type="Proteomes" id="UP000486351"/>
    </source>
</evidence>
<dbReference type="EMBL" id="QXFY01000204">
    <property type="protein sequence ID" value="KAE9352344.1"/>
    <property type="molecule type" value="Genomic_DNA"/>
</dbReference>
<protein>
    <submittedName>
        <fullName evidence="1">Uncharacterized protein</fullName>
    </submittedName>
</protein>
<gene>
    <name evidence="1" type="ORF">PF008_g5511</name>
</gene>
<reference evidence="1 2" key="1">
    <citation type="submission" date="2018-09" db="EMBL/GenBank/DDBJ databases">
        <title>Genomic investigation of the strawberry pathogen Phytophthora fragariae indicates pathogenicity is determined by transcriptional variation in three key races.</title>
        <authorList>
            <person name="Adams T.M."/>
            <person name="Armitage A.D."/>
            <person name="Sobczyk M.K."/>
            <person name="Bates H.J."/>
            <person name="Dunwell J.M."/>
            <person name="Nellist C.F."/>
            <person name="Harrison R.J."/>
        </authorList>
    </citation>
    <scope>NUCLEOTIDE SEQUENCE [LARGE SCALE GENOMIC DNA]</scope>
    <source>
        <strain evidence="1 2">NOV-77</strain>
    </source>
</reference>
<dbReference type="AlphaFoldDB" id="A0A6G0S8S9"/>
<name>A0A6G0S8S9_9STRA</name>
<evidence type="ECO:0000313" key="1">
    <source>
        <dbReference type="EMBL" id="KAE9352344.1"/>
    </source>
</evidence>